<dbReference type="InterPro" id="IPR038883">
    <property type="entry name" value="AN11006-like"/>
</dbReference>
<evidence type="ECO:0000313" key="2">
    <source>
        <dbReference type="Proteomes" id="UP001310594"/>
    </source>
</evidence>
<dbReference type="PANTHER" id="PTHR42085:SF2">
    <property type="entry name" value="F-BOX DOMAIN-CONTAINING PROTEIN"/>
    <property type="match status" value="1"/>
</dbReference>
<dbReference type="Proteomes" id="UP001310594">
    <property type="component" value="Unassembled WGS sequence"/>
</dbReference>
<dbReference type="EMBL" id="JAVRQU010000002">
    <property type="protein sequence ID" value="KAK5706264.1"/>
    <property type="molecule type" value="Genomic_DNA"/>
</dbReference>
<comment type="caution">
    <text evidence="1">The sequence shown here is derived from an EMBL/GenBank/DDBJ whole genome shotgun (WGS) entry which is preliminary data.</text>
</comment>
<dbReference type="AlphaFoldDB" id="A0AAN7WFW9"/>
<evidence type="ECO:0000313" key="1">
    <source>
        <dbReference type="EMBL" id="KAK5706264.1"/>
    </source>
</evidence>
<name>A0AAN7WFW9_9PEZI</name>
<dbReference type="PANTHER" id="PTHR42085">
    <property type="entry name" value="F-BOX DOMAIN-CONTAINING PROTEIN"/>
    <property type="match status" value="1"/>
</dbReference>
<sequence length="356" mass="41202">MPTSRSKWCARSRINKESMQNPLDSAWSTVTRFSLPFQPAYLDNGWSEERLAPYQGYKHLYWERKDTHKYPSTPYPFLALPAEIRNKIYEFVLVHGAIELAPLHATGKNNGRLRIHHMKRYKREVVPGLKMLRVCKQVNEEATPIFYGQNEFRFSNIYGFDIFAHFTRTIGKRNLALVRKITECYPKPASRPGIRNDGQTGRSITGLWNFETVMRKMGLKVNTHRNGNPARAWTHERTADLMRLEGGLQKYRFVIAEEHLVDPNFDLATVGGLLSHMSWAELAEIRVQVVLLQARVGSWDVFDELYEPGRQNHDEHVGQIVDYLWNCGWEVVHATYDELGRYEVGEDGGSYLAPDM</sequence>
<accession>A0AAN7WFW9</accession>
<gene>
    <name evidence="1" type="ORF">LTR97_001251</name>
</gene>
<protein>
    <submittedName>
        <fullName evidence="1">Uncharacterized protein</fullName>
    </submittedName>
</protein>
<organism evidence="1 2">
    <name type="scientific">Elasticomyces elasticus</name>
    <dbReference type="NCBI Taxonomy" id="574655"/>
    <lineage>
        <taxon>Eukaryota</taxon>
        <taxon>Fungi</taxon>
        <taxon>Dikarya</taxon>
        <taxon>Ascomycota</taxon>
        <taxon>Pezizomycotina</taxon>
        <taxon>Dothideomycetes</taxon>
        <taxon>Dothideomycetidae</taxon>
        <taxon>Mycosphaerellales</taxon>
        <taxon>Teratosphaeriaceae</taxon>
        <taxon>Elasticomyces</taxon>
    </lineage>
</organism>
<reference evidence="1" key="1">
    <citation type="submission" date="2023-08" db="EMBL/GenBank/DDBJ databases">
        <title>Black Yeasts Isolated from many extreme environments.</title>
        <authorList>
            <person name="Coleine C."/>
            <person name="Stajich J.E."/>
            <person name="Selbmann L."/>
        </authorList>
    </citation>
    <scope>NUCLEOTIDE SEQUENCE</scope>
    <source>
        <strain evidence="1">CCFEE 5810</strain>
    </source>
</reference>
<proteinExistence type="predicted"/>